<keyword evidence="3" id="KW-0051">Antiviral defense</keyword>
<dbReference type="PANTHER" id="PTHR36984:SF1">
    <property type="entry name" value="CRISPR-ASSOCIATED ENDORIBONUCLEASE CAS6 1"/>
    <property type="match status" value="1"/>
</dbReference>
<dbReference type="AlphaFoldDB" id="F4LS54"/>
<dbReference type="NCBIfam" id="TIGR01877">
    <property type="entry name" value="cas_cas6"/>
    <property type="match status" value="1"/>
</dbReference>
<evidence type="ECO:0000256" key="4">
    <source>
        <dbReference type="PIRNR" id="PIRNR005054"/>
    </source>
</evidence>
<feature type="domain" description="CRISPR associated protein Cas6 C-terminal" evidence="7">
    <location>
        <begin position="124"/>
        <end position="244"/>
    </location>
</feature>
<dbReference type="eggNOG" id="COG1583">
    <property type="taxonomic scope" value="Bacteria"/>
</dbReference>
<dbReference type="KEGG" id="tae:TepiRe1_0110"/>
<dbReference type="GO" id="GO:0016788">
    <property type="term" value="F:hydrolase activity, acting on ester bonds"/>
    <property type="evidence" value="ECO:0007669"/>
    <property type="project" value="InterPro"/>
</dbReference>
<dbReference type="CDD" id="cd21140">
    <property type="entry name" value="Cas6_I-like"/>
    <property type="match status" value="1"/>
</dbReference>
<keyword evidence="2" id="KW-0694">RNA-binding</keyword>
<name>F4LS54_TEPAE</name>
<dbReference type="Proteomes" id="UP000010802">
    <property type="component" value="Chromosome"/>
</dbReference>
<dbReference type="GO" id="GO:0003723">
    <property type="term" value="F:RNA binding"/>
    <property type="evidence" value="ECO:0007669"/>
    <property type="project" value="UniProtKB-KW"/>
</dbReference>
<evidence type="ECO:0000256" key="5">
    <source>
        <dbReference type="PIRSR" id="PIRSR005054-1"/>
    </source>
</evidence>
<dbReference type="STRING" id="1209989.TepRe1_0106"/>
<dbReference type="Pfam" id="PF21350">
    <property type="entry name" value="Cas6_I-A"/>
    <property type="match status" value="1"/>
</dbReference>
<gene>
    <name evidence="8" type="ordered locus">TEPIRE1_0110</name>
</gene>
<dbReference type="HOGENOM" id="CLU_089858_2_0_9"/>
<dbReference type="GO" id="GO:0051607">
    <property type="term" value="P:defense response to virus"/>
    <property type="evidence" value="ECO:0007669"/>
    <property type="project" value="UniProtKB-KW"/>
</dbReference>
<evidence type="ECO:0000313" key="8">
    <source>
        <dbReference type="EMBL" id="CDI40287.1"/>
    </source>
</evidence>
<evidence type="ECO:0000256" key="6">
    <source>
        <dbReference type="PIRSR" id="PIRSR005054-50"/>
    </source>
</evidence>
<dbReference type="Gene3D" id="3.30.70.1900">
    <property type="match status" value="1"/>
</dbReference>
<dbReference type="InterPro" id="IPR045747">
    <property type="entry name" value="CRISPR-assoc_prot_Cas6_N_sf"/>
</dbReference>
<comment type="similarity">
    <text evidence="1 4">Belongs to the CRISPR-associated protein Cas6/Cse3/CasE family.</text>
</comment>
<comment type="function">
    <text evidence="4">CRISPR (clustered regularly interspaced short palindromic repeat), is an adaptive immune system that provides protection against mobile genetic elements (viruses, transposable elements and conjugative plasmids). CRISPR clusters contain sequences complementary to antecedent mobile elements and target invading nucleic acids. CRISPR clusters are transcribed and processed into CRISPR RNA (crRNA).</text>
</comment>
<reference evidence="9" key="1">
    <citation type="journal article" date="2013" name="Genome Announc.">
        <title>First genome sequence of a syntrophic acetate-oxidizing bacterium, Tepidanaerobacter acetatoxydans strain Re1.</title>
        <authorList>
            <person name="Manzoor S."/>
            <person name="Bongcam-Rudloff E."/>
            <person name="Schnurer A."/>
            <person name="Muller B."/>
        </authorList>
    </citation>
    <scope>NUCLEOTIDE SEQUENCE [LARGE SCALE GENOMIC DNA]</scope>
    <source>
        <strain evidence="9">Re1</strain>
    </source>
</reference>
<feature type="active site" description="Proton acceptor" evidence="6">
    <location>
        <position position="30"/>
    </location>
</feature>
<evidence type="ECO:0000256" key="3">
    <source>
        <dbReference type="ARBA" id="ARBA00023118"/>
    </source>
</evidence>
<proteinExistence type="inferred from homology"/>
<evidence type="ECO:0000313" key="9">
    <source>
        <dbReference type="Proteomes" id="UP000010802"/>
    </source>
</evidence>
<dbReference type="PANTHER" id="PTHR36984">
    <property type="entry name" value="CRISPR-ASSOCIATED ENDORIBONUCLEASE CAS6 1"/>
    <property type="match status" value="1"/>
</dbReference>
<feature type="active site" description="Proton donor" evidence="6">
    <location>
        <position position="42"/>
    </location>
</feature>
<accession>F4LS54</accession>
<feature type="site" description="Transition state stabilizer" evidence="5">
    <location>
        <position position="54"/>
    </location>
</feature>
<dbReference type="InterPro" id="IPR010156">
    <property type="entry name" value="CRISPR-assoc_prot_Cas6"/>
</dbReference>
<organism evidence="8 9">
    <name type="scientific">Tepidanaerobacter acetatoxydans (strain DSM 21804 / JCM 16047 / Re1)</name>
    <dbReference type="NCBI Taxonomy" id="1209989"/>
    <lineage>
        <taxon>Bacteria</taxon>
        <taxon>Bacillati</taxon>
        <taxon>Bacillota</taxon>
        <taxon>Clostridia</taxon>
        <taxon>Thermosediminibacterales</taxon>
        <taxon>Tepidanaerobacteraceae</taxon>
        <taxon>Tepidanaerobacter</taxon>
    </lineage>
</organism>
<dbReference type="InterPro" id="IPR049435">
    <property type="entry name" value="Cas_Cas6_C"/>
</dbReference>
<keyword evidence="9" id="KW-1185">Reference proteome</keyword>
<protein>
    <recommendedName>
        <fullName evidence="4">CRISPR-associated endoribonuclease</fullName>
    </recommendedName>
</protein>
<dbReference type="PIRSF" id="PIRSF005054">
    <property type="entry name" value="PF1131"/>
    <property type="match status" value="1"/>
</dbReference>
<evidence type="ECO:0000259" key="7">
    <source>
        <dbReference type="Pfam" id="PF01881"/>
    </source>
</evidence>
<dbReference type="EMBL" id="HF563609">
    <property type="protein sequence ID" value="CDI40287.1"/>
    <property type="molecule type" value="Genomic_DNA"/>
</dbReference>
<dbReference type="RefSeq" id="WP_013777241.1">
    <property type="nucleotide sequence ID" value="NC_015519.1"/>
</dbReference>
<dbReference type="Pfam" id="PF01881">
    <property type="entry name" value="Cas_Cas6_C"/>
    <property type="match status" value="1"/>
</dbReference>
<dbReference type="KEGG" id="tep:TepRe1_0106"/>
<evidence type="ECO:0000256" key="1">
    <source>
        <dbReference type="ARBA" id="ARBA00005937"/>
    </source>
</evidence>
<dbReference type="Gene3D" id="3.30.70.1890">
    <property type="match status" value="1"/>
</dbReference>
<evidence type="ECO:0000256" key="2">
    <source>
        <dbReference type="ARBA" id="ARBA00022884"/>
    </source>
</evidence>
<sequence>MRQQIYFWPENGQYLTLPIHYNHIVQAVIYDSLDEDISNFLHEKGFSYEKRSFKMFAFSRLMGTYEIDKGKEKIILQKPVSLVVTSPYRNFCTSLANGLLLKSTVRLGNTNMQVTNVSFAKDMIYQDKIQISTLSPIVVYSTLMRPDGRKYTCYFEPGEKDFDEIMEKNLRKKYIAFHKTEPPEGNVKLEPLRQPKLSIIKYKNTIIKGYSGRFILSGPAPLLQIAVESGLGSKNSQGFGCVEVEG</sequence>